<dbReference type="Pfam" id="PF05015">
    <property type="entry name" value="HigB-like_toxin"/>
    <property type="match status" value="1"/>
</dbReference>
<evidence type="ECO:0000313" key="1">
    <source>
        <dbReference type="EMBL" id="MDO2410108.1"/>
    </source>
</evidence>
<dbReference type="EMBL" id="JAULJQ010000016">
    <property type="protein sequence ID" value="MDO2410108.1"/>
    <property type="molecule type" value="Genomic_DNA"/>
</dbReference>
<dbReference type="Gene3D" id="3.30.2310.20">
    <property type="entry name" value="RelE-like"/>
    <property type="match status" value="1"/>
</dbReference>
<keyword evidence="2" id="KW-1185">Reference proteome</keyword>
<organism evidence="1 2">
    <name type="scientific">Campylobacter magnus</name>
    <dbReference type="NCBI Taxonomy" id="3026462"/>
    <lineage>
        <taxon>Bacteria</taxon>
        <taxon>Pseudomonadati</taxon>
        <taxon>Campylobacterota</taxon>
        <taxon>Epsilonproteobacteria</taxon>
        <taxon>Campylobacterales</taxon>
        <taxon>Campylobacteraceae</taxon>
        <taxon>Campylobacter</taxon>
    </lineage>
</organism>
<sequence>MTLYTSFMYNSSMIKSFADKETKLVFDEIFSKKLPSDIQKIALRKLLMLSKAKCLNDLRIPPSNHLEKLQGSRSAQHSIRINDKWRICFRLENENDFCDVEITDYH</sequence>
<dbReference type="PANTHER" id="PTHR40266:SF2">
    <property type="entry name" value="TOXIN HIGB-1"/>
    <property type="match status" value="1"/>
</dbReference>
<dbReference type="InterPro" id="IPR035093">
    <property type="entry name" value="RelE/ParE_toxin_dom_sf"/>
</dbReference>
<protein>
    <submittedName>
        <fullName evidence="1">Type II toxin-antitoxin system RelE/ParE family toxin</fullName>
    </submittedName>
</protein>
<reference evidence="1 2" key="1">
    <citation type="submission" date="2023-06" db="EMBL/GenBank/DDBJ databases">
        <title>Campylobacter magnum sp. nov., isolated from cecal contents of domestic pigs (Sus scrofa domesticus).</title>
        <authorList>
            <person name="Papic B."/>
            <person name="Gruntar I."/>
        </authorList>
    </citation>
    <scope>NUCLEOTIDE SEQUENCE [LARGE SCALE GENOMIC DNA]</scope>
    <source>
        <strain evidence="2">34484-21</strain>
    </source>
</reference>
<name>A0ABT8TAW1_9BACT</name>
<evidence type="ECO:0000313" key="2">
    <source>
        <dbReference type="Proteomes" id="UP001171111"/>
    </source>
</evidence>
<gene>
    <name evidence="1" type="ORF">Q2362_08430</name>
</gene>
<dbReference type="PANTHER" id="PTHR40266">
    <property type="entry name" value="TOXIN HIGB-1"/>
    <property type="match status" value="1"/>
</dbReference>
<comment type="caution">
    <text evidence="1">The sequence shown here is derived from an EMBL/GenBank/DDBJ whole genome shotgun (WGS) entry which is preliminary data.</text>
</comment>
<proteinExistence type="predicted"/>
<dbReference type="InterPro" id="IPR007711">
    <property type="entry name" value="HigB-1"/>
</dbReference>
<accession>A0ABT8TAW1</accession>
<dbReference type="Proteomes" id="UP001171111">
    <property type="component" value="Unassembled WGS sequence"/>
</dbReference>
<dbReference type="RefSeq" id="WP_302244895.1">
    <property type="nucleotide sequence ID" value="NZ_JAULJQ010000016.1"/>
</dbReference>
<dbReference type="SUPFAM" id="SSF143011">
    <property type="entry name" value="RelE-like"/>
    <property type="match status" value="1"/>
</dbReference>